<feature type="domain" description="DUF8212" evidence="2">
    <location>
        <begin position="217"/>
        <end position="242"/>
    </location>
</feature>
<proteinExistence type="predicted"/>
<dbReference type="OrthoDB" id="20872at2759"/>
<evidence type="ECO:0000313" key="4">
    <source>
        <dbReference type="Proteomes" id="UP000293823"/>
    </source>
</evidence>
<evidence type="ECO:0000259" key="2">
    <source>
        <dbReference type="Pfam" id="PF26640"/>
    </source>
</evidence>
<dbReference type="Pfam" id="PF06985">
    <property type="entry name" value="HET"/>
    <property type="match status" value="1"/>
</dbReference>
<name>A0A4Q4SPN1_9PLEO</name>
<dbReference type="PANTHER" id="PTHR10622:SF12">
    <property type="entry name" value="HET DOMAIN-CONTAINING PROTEIN"/>
    <property type="match status" value="1"/>
</dbReference>
<sequence>MRLLDTWTIKLREEEESHTVKYAILSHRWEEEEVTYQDMQGNQAPRLFGYQKIVSACEKAREMGYDRIWIDTCCIDKTSSVELSQAINSMFRYYQGAQTCIAFLSDWDATSKESLSESKWFKRGWTLQELLAPQRVSFYDKKWNYRGDRIKLCKEIHAITRIQTGVLNGSTPLADVPVAVRMSWASSRETKYIEDIAYCLLGIFDINMPLLYGEGSKAFLRLQEEIIKQSTDMSIFAWCSEVKKQKYTGLLASSPKQFESMHTLVVNPDASIHSREYNITNRGIRFHLSLAQDEKSGCFLLPINHGYVKGENLGVFLRQVGTNLFVRARPCEKLETLHGGDVANKELTAADGSFHVKTLSLEQSDAIEKNVLSIQTPEEATLDYVEPVGSWSQSEKMLYAGHTGVFVGYMQYSSAWSDAFDSFVLVCHFAKNHWSYGLVPGDDWTEIKPHFYEMYRNGDNLFQQDTELVLPHLWKDRNVKVVKASFGDGRLRLAYLHRYD</sequence>
<dbReference type="EMBL" id="PEJP01000002">
    <property type="protein sequence ID" value="RYO72827.1"/>
    <property type="molecule type" value="Genomic_DNA"/>
</dbReference>
<feature type="domain" description="Heterokaryon incompatibility" evidence="1">
    <location>
        <begin position="22"/>
        <end position="111"/>
    </location>
</feature>
<comment type="caution">
    <text evidence="3">The sequence shown here is derived from an EMBL/GenBank/DDBJ whole genome shotgun (WGS) entry which is preliminary data.</text>
</comment>
<dbReference type="Proteomes" id="UP000293823">
    <property type="component" value="Unassembled WGS sequence"/>
</dbReference>
<dbReference type="InterPro" id="IPR058525">
    <property type="entry name" value="DUF8212"/>
</dbReference>
<dbReference type="Pfam" id="PF26640">
    <property type="entry name" value="DUF8212"/>
    <property type="match status" value="1"/>
</dbReference>
<organism evidence="3 4">
    <name type="scientific">Alternaria arborescens</name>
    <dbReference type="NCBI Taxonomy" id="156630"/>
    <lineage>
        <taxon>Eukaryota</taxon>
        <taxon>Fungi</taxon>
        <taxon>Dikarya</taxon>
        <taxon>Ascomycota</taxon>
        <taxon>Pezizomycotina</taxon>
        <taxon>Dothideomycetes</taxon>
        <taxon>Pleosporomycetidae</taxon>
        <taxon>Pleosporales</taxon>
        <taxon>Pleosporineae</taxon>
        <taxon>Pleosporaceae</taxon>
        <taxon>Alternaria</taxon>
        <taxon>Alternaria sect. Alternaria</taxon>
    </lineage>
</organism>
<keyword evidence="4" id="KW-1185">Reference proteome</keyword>
<accession>A0A4Q4SPN1</accession>
<evidence type="ECO:0000259" key="1">
    <source>
        <dbReference type="Pfam" id="PF06985"/>
    </source>
</evidence>
<dbReference type="InterPro" id="IPR010730">
    <property type="entry name" value="HET"/>
</dbReference>
<protein>
    <submittedName>
        <fullName evidence="3">Uncharacterized protein</fullName>
    </submittedName>
</protein>
<gene>
    <name evidence="3" type="ORF">AA0113_g530</name>
</gene>
<dbReference type="AlphaFoldDB" id="A0A4Q4SPN1"/>
<evidence type="ECO:0000313" key="3">
    <source>
        <dbReference type="EMBL" id="RYO72827.1"/>
    </source>
</evidence>
<reference evidence="4" key="1">
    <citation type="journal article" date="2019" name="bioRxiv">
        <title>Genomics, evolutionary history and diagnostics of the Alternaria alternata species group including apple and Asian pear pathotypes.</title>
        <authorList>
            <person name="Armitage A.D."/>
            <person name="Cockerton H.M."/>
            <person name="Sreenivasaprasad S."/>
            <person name="Woodhall J.W."/>
            <person name="Lane C.R."/>
            <person name="Harrison R.J."/>
            <person name="Clarkson J.P."/>
        </authorList>
    </citation>
    <scope>NUCLEOTIDE SEQUENCE [LARGE SCALE GENOMIC DNA]</scope>
    <source>
        <strain evidence="4">RGR 97.0016</strain>
    </source>
</reference>
<dbReference type="PANTHER" id="PTHR10622">
    <property type="entry name" value="HET DOMAIN-CONTAINING PROTEIN"/>
    <property type="match status" value="1"/>
</dbReference>